<evidence type="ECO:0000259" key="4">
    <source>
        <dbReference type="PROSITE" id="PS51077"/>
    </source>
</evidence>
<dbReference type="SUPFAM" id="SSF46785">
    <property type="entry name" value="Winged helix' DNA-binding domain"/>
    <property type="match status" value="1"/>
</dbReference>
<dbReference type="SUPFAM" id="SSF55781">
    <property type="entry name" value="GAF domain-like"/>
    <property type="match status" value="1"/>
</dbReference>
<dbReference type="SMART" id="SM00346">
    <property type="entry name" value="HTH_ICLR"/>
    <property type="match status" value="1"/>
</dbReference>
<dbReference type="PANTHER" id="PTHR30136:SF35">
    <property type="entry name" value="HTH-TYPE TRANSCRIPTIONAL REGULATOR RV1719"/>
    <property type="match status" value="1"/>
</dbReference>
<evidence type="ECO:0000259" key="5">
    <source>
        <dbReference type="PROSITE" id="PS51078"/>
    </source>
</evidence>
<dbReference type="Gene3D" id="1.10.10.10">
    <property type="entry name" value="Winged helix-like DNA-binding domain superfamily/Winged helix DNA-binding domain"/>
    <property type="match status" value="1"/>
</dbReference>
<dbReference type="InterPro" id="IPR029016">
    <property type="entry name" value="GAF-like_dom_sf"/>
</dbReference>
<comment type="caution">
    <text evidence="6">The sequence shown here is derived from an EMBL/GenBank/DDBJ whole genome shotgun (WGS) entry which is preliminary data.</text>
</comment>
<evidence type="ECO:0000313" key="7">
    <source>
        <dbReference type="Proteomes" id="UP001300745"/>
    </source>
</evidence>
<evidence type="ECO:0000256" key="2">
    <source>
        <dbReference type="ARBA" id="ARBA00023125"/>
    </source>
</evidence>
<dbReference type="Gene3D" id="3.30.450.40">
    <property type="match status" value="2"/>
</dbReference>
<dbReference type="PANTHER" id="PTHR30136">
    <property type="entry name" value="HELIX-TURN-HELIX TRANSCRIPTIONAL REGULATOR, ICLR FAMILY"/>
    <property type="match status" value="1"/>
</dbReference>
<dbReference type="InterPro" id="IPR005471">
    <property type="entry name" value="Tscrpt_reg_IclR_N"/>
</dbReference>
<dbReference type="Proteomes" id="UP001300745">
    <property type="component" value="Unassembled WGS sequence"/>
</dbReference>
<protein>
    <submittedName>
        <fullName evidence="6">IclR family transcriptional regulator</fullName>
    </submittedName>
</protein>
<evidence type="ECO:0000256" key="1">
    <source>
        <dbReference type="ARBA" id="ARBA00023015"/>
    </source>
</evidence>
<dbReference type="PROSITE" id="PS51078">
    <property type="entry name" value="ICLR_ED"/>
    <property type="match status" value="1"/>
</dbReference>
<dbReference type="InterPro" id="IPR036390">
    <property type="entry name" value="WH_DNA-bd_sf"/>
</dbReference>
<organism evidence="6 7">
    <name type="scientific">Mycobacterium pinniadriaticum</name>
    <dbReference type="NCBI Taxonomy" id="2994102"/>
    <lineage>
        <taxon>Bacteria</taxon>
        <taxon>Bacillati</taxon>
        <taxon>Actinomycetota</taxon>
        <taxon>Actinomycetes</taxon>
        <taxon>Mycobacteriales</taxon>
        <taxon>Mycobacteriaceae</taxon>
        <taxon>Mycobacterium</taxon>
    </lineage>
</organism>
<dbReference type="InterPro" id="IPR050707">
    <property type="entry name" value="HTH_MetabolicPath_Reg"/>
</dbReference>
<reference evidence="6 7" key="1">
    <citation type="submission" date="2022-11" db="EMBL/GenBank/DDBJ databases">
        <title>Mycobacterium sp. nov.</title>
        <authorList>
            <person name="Papic B."/>
            <person name="Spicic S."/>
            <person name="Duvnjak S."/>
        </authorList>
    </citation>
    <scope>NUCLEOTIDE SEQUENCE [LARGE SCALE GENOMIC DNA]</scope>
    <source>
        <strain evidence="6 7">CVI_P4</strain>
    </source>
</reference>
<accession>A0ABT3SFN4</accession>
<dbReference type="Pfam" id="PF09339">
    <property type="entry name" value="HTH_IclR"/>
    <property type="match status" value="1"/>
</dbReference>
<keyword evidence="3" id="KW-0804">Transcription</keyword>
<evidence type="ECO:0000313" key="6">
    <source>
        <dbReference type="EMBL" id="MCX2937948.1"/>
    </source>
</evidence>
<dbReference type="InterPro" id="IPR014757">
    <property type="entry name" value="Tscrpt_reg_IclR_C"/>
</dbReference>
<proteinExistence type="predicted"/>
<sequence length="248" mass="26212">MSTGLDECAPVGGIDRADLILKAFDDLGRLTLSQISRRTGVPRSSVHRMLDRLVALRWIRRDGHHYQLGLRLVELGTLAVQQDRLHAAALPFLRELRRVTGSTVHLAVLDCADVVYLEKLEGVGAGGIATRVGGRRPAAPTSVGKVLLANVIGGGSVGVGQSLSVRQELAAVRQRGVAFDRGEALPHVGCIGAPVGGRGDVVAAVSICGPLESMTINDRIVSLVQHTGHQIHLKLSQQHTTTASFSGA</sequence>
<keyword evidence="7" id="KW-1185">Reference proteome</keyword>
<keyword evidence="2" id="KW-0238">DNA-binding</keyword>
<dbReference type="Pfam" id="PF01614">
    <property type="entry name" value="IclR_C"/>
    <property type="match status" value="2"/>
</dbReference>
<feature type="domain" description="IclR-ED" evidence="5">
    <location>
        <begin position="71"/>
        <end position="237"/>
    </location>
</feature>
<dbReference type="PROSITE" id="PS51077">
    <property type="entry name" value="HTH_ICLR"/>
    <property type="match status" value="1"/>
</dbReference>
<name>A0ABT3SFN4_9MYCO</name>
<dbReference type="RefSeq" id="WP_265997760.1">
    <property type="nucleotide sequence ID" value="NZ_JAPJDN010000011.1"/>
</dbReference>
<keyword evidence="1" id="KW-0805">Transcription regulation</keyword>
<dbReference type="EMBL" id="JAPJDO010000011">
    <property type="protein sequence ID" value="MCX2937948.1"/>
    <property type="molecule type" value="Genomic_DNA"/>
</dbReference>
<gene>
    <name evidence="6" type="ORF">ORI27_14675</name>
</gene>
<evidence type="ECO:0000256" key="3">
    <source>
        <dbReference type="ARBA" id="ARBA00023163"/>
    </source>
</evidence>
<feature type="domain" description="HTH iclR-type" evidence="4">
    <location>
        <begin position="11"/>
        <end position="70"/>
    </location>
</feature>
<dbReference type="InterPro" id="IPR036388">
    <property type="entry name" value="WH-like_DNA-bd_sf"/>
</dbReference>